<comment type="caution">
    <text evidence="2">The sequence shown here is derived from an EMBL/GenBank/DDBJ whole genome shotgun (WGS) entry which is preliminary data.</text>
</comment>
<proteinExistence type="predicted"/>
<protein>
    <submittedName>
        <fullName evidence="2">Uncharacterized protein</fullName>
    </submittedName>
</protein>
<accession>A0ABU6VS68</accession>
<sequence>EIGTPKEKQAKLPQIKKQRCRRNCQKWRCGDGPPKENGETAGNVATVLPRTNWQTMPRWRRNSHRERNGAQKTPKEFKTARSEQNSGKRRAKLERESQKTLGRIPHGVKRQQPNGTTT</sequence>
<keyword evidence="3" id="KW-1185">Reference proteome</keyword>
<name>A0ABU6VS68_9FABA</name>
<reference evidence="2 3" key="1">
    <citation type="journal article" date="2023" name="Plants (Basel)">
        <title>Bridging the Gap: Combining Genomics and Transcriptomics Approaches to Understand Stylosanthes scabra, an Orphan Legume from the Brazilian Caatinga.</title>
        <authorList>
            <person name="Ferreira-Neto J.R.C."/>
            <person name="da Silva M.D."/>
            <person name="Binneck E."/>
            <person name="de Melo N.F."/>
            <person name="da Silva R.H."/>
            <person name="de Melo A.L.T.M."/>
            <person name="Pandolfi V."/>
            <person name="Bustamante F.O."/>
            <person name="Brasileiro-Vidal A.C."/>
            <person name="Benko-Iseppon A.M."/>
        </authorList>
    </citation>
    <scope>NUCLEOTIDE SEQUENCE [LARGE SCALE GENOMIC DNA]</scope>
    <source>
        <tissue evidence="2">Leaves</tissue>
    </source>
</reference>
<feature type="region of interest" description="Disordered" evidence="1">
    <location>
        <begin position="1"/>
        <end position="118"/>
    </location>
</feature>
<dbReference type="Proteomes" id="UP001341840">
    <property type="component" value="Unassembled WGS sequence"/>
</dbReference>
<feature type="compositionally biased region" description="Basic and acidic residues" evidence="1">
    <location>
        <begin position="65"/>
        <end position="81"/>
    </location>
</feature>
<dbReference type="EMBL" id="JASCZI010152645">
    <property type="protein sequence ID" value="MED6176475.1"/>
    <property type="molecule type" value="Genomic_DNA"/>
</dbReference>
<evidence type="ECO:0000313" key="3">
    <source>
        <dbReference type="Proteomes" id="UP001341840"/>
    </source>
</evidence>
<evidence type="ECO:0000313" key="2">
    <source>
        <dbReference type="EMBL" id="MED6176475.1"/>
    </source>
</evidence>
<feature type="compositionally biased region" description="Basic residues" evidence="1">
    <location>
        <begin position="14"/>
        <end position="25"/>
    </location>
</feature>
<gene>
    <name evidence="2" type="ORF">PIB30_088533</name>
</gene>
<feature type="compositionally biased region" description="Basic and acidic residues" evidence="1">
    <location>
        <begin position="1"/>
        <end position="10"/>
    </location>
</feature>
<organism evidence="2 3">
    <name type="scientific">Stylosanthes scabra</name>
    <dbReference type="NCBI Taxonomy" id="79078"/>
    <lineage>
        <taxon>Eukaryota</taxon>
        <taxon>Viridiplantae</taxon>
        <taxon>Streptophyta</taxon>
        <taxon>Embryophyta</taxon>
        <taxon>Tracheophyta</taxon>
        <taxon>Spermatophyta</taxon>
        <taxon>Magnoliopsida</taxon>
        <taxon>eudicotyledons</taxon>
        <taxon>Gunneridae</taxon>
        <taxon>Pentapetalae</taxon>
        <taxon>rosids</taxon>
        <taxon>fabids</taxon>
        <taxon>Fabales</taxon>
        <taxon>Fabaceae</taxon>
        <taxon>Papilionoideae</taxon>
        <taxon>50 kb inversion clade</taxon>
        <taxon>dalbergioids sensu lato</taxon>
        <taxon>Dalbergieae</taxon>
        <taxon>Pterocarpus clade</taxon>
        <taxon>Stylosanthes</taxon>
    </lineage>
</organism>
<feature type="non-terminal residue" evidence="2">
    <location>
        <position position="1"/>
    </location>
</feature>
<evidence type="ECO:0000256" key="1">
    <source>
        <dbReference type="SAM" id="MobiDB-lite"/>
    </source>
</evidence>